<dbReference type="GeneID" id="19205731"/>
<protein>
    <submittedName>
        <fullName evidence="5">WD40 repeat-like protein</fullName>
    </submittedName>
</protein>
<reference evidence="6" key="1">
    <citation type="journal article" date="2012" name="Science">
        <title>The Paleozoic origin of enzymatic lignin decomposition reconstructed from 31 fungal genomes.</title>
        <authorList>
            <person name="Floudas D."/>
            <person name="Binder M."/>
            <person name="Riley R."/>
            <person name="Barry K."/>
            <person name="Blanchette R.A."/>
            <person name="Henrissat B."/>
            <person name="Martinez A.T."/>
            <person name="Otillar R."/>
            <person name="Spatafora J.W."/>
            <person name="Yadav J.S."/>
            <person name="Aerts A."/>
            <person name="Benoit I."/>
            <person name="Boyd A."/>
            <person name="Carlson A."/>
            <person name="Copeland A."/>
            <person name="Coutinho P.M."/>
            <person name="de Vries R.P."/>
            <person name="Ferreira P."/>
            <person name="Findley K."/>
            <person name="Foster B."/>
            <person name="Gaskell J."/>
            <person name="Glotzer D."/>
            <person name="Gorecki P."/>
            <person name="Heitman J."/>
            <person name="Hesse C."/>
            <person name="Hori C."/>
            <person name="Igarashi K."/>
            <person name="Jurgens J.A."/>
            <person name="Kallen N."/>
            <person name="Kersten P."/>
            <person name="Kohler A."/>
            <person name="Kuees U."/>
            <person name="Kumar T.K.A."/>
            <person name="Kuo A."/>
            <person name="LaButti K."/>
            <person name="Larrondo L.F."/>
            <person name="Lindquist E."/>
            <person name="Ling A."/>
            <person name="Lombard V."/>
            <person name="Lucas S."/>
            <person name="Lundell T."/>
            <person name="Martin R."/>
            <person name="McLaughlin D.J."/>
            <person name="Morgenstern I."/>
            <person name="Morin E."/>
            <person name="Murat C."/>
            <person name="Nagy L.G."/>
            <person name="Nolan M."/>
            <person name="Ohm R.A."/>
            <person name="Patyshakuliyeva A."/>
            <person name="Rokas A."/>
            <person name="Ruiz-Duenas F.J."/>
            <person name="Sabat G."/>
            <person name="Salamov A."/>
            <person name="Samejima M."/>
            <person name="Schmutz J."/>
            <person name="Slot J.C."/>
            <person name="St John F."/>
            <person name="Stenlid J."/>
            <person name="Sun H."/>
            <person name="Sun S."/>
            <person name="Syed K."/>
            <person name="Tsang A."/>
            <person name="Wiebenga A."/>
            <person name="Young D."/>
            <person name="Pisabarro A."/>
            <person name="Eastwood D.C."/>
            <person name="Martin F."/>
            <person name="Cullen D."/>
            <person name="Grigoriev I.V."/>
            <person name="Hibbett D.S."/>
        </authorList>
    </citation>
    <scope>NUCLEOTIDE SEQUENCE [LARGE SCALE GENOMIC DNA]</scope>
    <source>
        <strain evidence="6">RWD-64-598 SS2</strain>
    </source>
</reference>
<sequence>MKKTVFKPFKSHTGSIRTCAYSPDGAFIATGSDDATIRIWEAGTGRQVGEPLTGHRSGVNAVDFSPDGRRLVSGSLHSTLRIWDINTRQMVLGPLEGHKLFIAINAVQYSPDGAIIASAGYGLVKLWNAHTGDCIATIQHPERVNSISFSPSGDHIATGGCDDRRVRIYDLAAQSGTDHTSKYTRKVYDRGSVSAIAWFPDGKHVASAGNNHAVRIWDTTTGHESADPLVRSDINVEAIDISENGGLLASGEIDGLVCIWDLKSYDLALPPLSAASGSYDKTVRIWDSHSFEPLGEPLEHNGQEVNSLCFSPDGLKLLSSCPDGAVRVWDVLQGEKTVSVSHDSAVHCVQFSTDGSNFVIFSDIRVYRRETRTGRCLQYFRHEEKVHAAAISPDGERVLSVVGNGIIRIKLWDVKSGQLLLPKSHDGSAEGTRQRDGEGGRGADADDDSIMNMPATTTRAPAGMCLDSNEGNENSTSQRIGKGKQKEGGRGPRPGIAARFASYLGRNKSNSAREPGETHNWRSRTVELVSLAKTKTFIAAGRDRNAASNSQTPNPEPESDESRPPSPQPSPGAPPPPEAEVGGGEGSVMK</sequence>
<dbReference type="InterPro" id="IPR001680">
    <property type="entry name" value="WD40_rpt"/>
</dbReference>
<dbReference type="PRINTS" id="PR00320">
    <property type="entry name" value="GPROTEINBRPT"/>
</dbReference>
<feature type="repeat" description="WD" evidence="3">
    <location>
        <begin position="298"/>
        <end position="339"/>
    </location>
</feature>
<accession>A0A5M3MHT6</accession>
<dbReference type="InterPro" id="IPR011047">
    <property type="entry name" value="Quinoprotein_ADH-like_sf"/>
</dbReference>
<dbReference type="RefSeq" id="XP_007771272.1">
    <property type="nucleotide sequence ID" value="XM_007773082.1"/>
</dbReference>
<feature type="region of interest" description="Disordered" evidence="4">
    <location>
        <begin position="422"/>
        <end position="496"/>
    </location>
</feature>
<feature type="compositionally biased region" description="Basic and acidic residues" evidence="4">
    <location>
        <begin position="423"/>
        <end position="444"/>
    </location>
</feature>
<dbReference type="GO" id="GO:0042393">
    <property type="term" value="F:histone binding"/>
    <property type="evidence" value="ECO:0007669"/>
    <property type="project" value="TreeGrafter"/>
</dbReference>
<feature type="compositionally biased region" description="Pro residues" evidence="4">
    <location>
        <begin position="564"/>
        <end position="578"/>
    </location>
</feature>
<proteinExistence type="predicted"/>
<dbReference type="PROSITE" id="PS50082">
    <property type="entry name" value="WD_REPEATS_2"/>
    <property type="match status" value="6"/>
</dbReference>
<keyword evidence="2" id="KW-0677">Repeat</keyword>
<evidence type="ECO:0000256" key="3">
    <source>
        <dbReference type="PROSITE-ProRule" id="PRU00221"/>
    </source>
</evidence>
<evidence type="ECO:0000313" key="6">
    <source>
        <dbReference type="Proteomes" id="UP000053558"/>
    </source>
</evidence>
<organism evidence="5 6">
    <name type="scientific">Coniophora puteana (strain RWD-64-598)</name>
    <name type="common">Brown rot fungus</name>
    <dbReference type="NCBI Taxonomy" id="741705"/>
    <lineage>
        <taxon>Eukaryota</taxon>
        <taxon>Fungi</taxon>
        <taxon>Dikarya</taxon>
        <taxon>Basidiomycota</taxon>
        <taxon>Agaricomycotina</taxon>
        <taxon>Agaricomycetes</taxon>
        <taxon>Agaricomycetidae</taxon>
        <taxon>Boletales</taxon>
        <taxon>Coniophorineae</taxon>
        <taxon>Coniophoraceae</taxon>
        <taxon>Coniophora</taxon>
    </lineage>
</organism>
<dbReference type="CDD" id="cd00200">
    <property type="entry name" value="WD40"/>
    <property type="match status" value="1"/>
</dbReference>
<feature type="repeat" description="WD" evidence="3">
    <location>
        <begin position="275"/>
        <end position="287"/>
    </location>
</feature>
<dbReference type="KEGG" id="cput:CONPUDRAFT_167255"/>
<evidence type="ECO:0000313" key="5">
    <source>
        <dbReference type="EMBL" id="EIW78191.1"/>
    </source>
</evidence>
<evidence type="ECO:0000256" key="2">
    <source>
        <dbReference type="ARBA" id="ARBA00022737"/>
    </source>
</evidence>
<dbReference type="GO" id="GO:0048188">
    <property type="term" value="C:Set1C/COMPASS complex"/>
    <property type="evidence" value="ECO:0007669"/>
    <property type="project" value="TreeGrafter"/>
</dbReference>
<evidence type="ECO:0000256" key="1">
    <source>
        <dbReference type="ARBA" id="ARBA00022574"/>
    </source>
</evidence>
<dbReference type="OMA" id="TIQHPER"/>
<feature type="region of interest" description="Disordered" evidence="4">
    <location>
        <begin position="537"/>
        <end position="590"/>
    </location>
</feature>
<feature type="compositionally biased region" description="Polar residues" evidence="4">
    <location>
        <begin position="469"/>
        <end position="479"/>
    </location>
</feature>
<feature type="repeat" description="WD" evidence="3">
    <location>
        <begin position="52"/>
        <end position="93"/>
    </location>
</feature>
<evidence type="ECO:0000256" key="4">
    <source>
        <dbReference type="SAM" id="MobiDB-lite"/>
    </source>
</evidence>
<dbReference type="InterPro" id="IPR015943">
    <property type="entry name" value="WD40/YVTN_repeat-like_dom_sf"/>
</dbReference>
<dbReference type="InterPro" id="IPR019775">
    <property type="entry name" value="WD40_repeat_CS"/>
</dbReference>
<name>A0A5M3MHT6_CONPW</name>
<keyword evidence="6" id="KW-1185">Reference proteome</keyword>
<feature type="compositionally biased region" description="Gly residues" evidence="4">
    <location>
        <begin position="581"/>
        <end position="590"/>
    </location>
</feature>
<dbReference type="PROSITE" id="PS00678">
    <property type="entry name" value="WD_REPEATS_1"/>
    <property type="match status" value="3"/>
</dbReference>
<dbReference type="Proteomes" id="UP000053558">
    <property type="component" value="Unassembled WGS sequence"/>
</dbReference>
<feature type="repeat" description="WD" evidence="3">
    <location>
        <begin position="193"/>
        <end position="227"/>
    </location>
</feature>
<dbReference type="PANTHER" id="PTHR22847">
    <property type="entry name" value="WD40 REPEAT PROTEIN"/>
    <property type="match status" value="1"/>
</dbReference>
<dbReference type="SUPFAM" id="SSF50998">
    <property type="entry name" value="Quinoprotein alcohol dehydrogenase-like"/>
    <property type="match status" value="2"/>
</dbReference>
<dbReference type="InterPro" id="IPR020472">
    <property type="entry name" value="WD40_PAC1"/>
</dbReference>
<feature type="repeat" description="WD" evidence="3">
    <location>
        <begin position="229"/>
        <end position="264"/>
    </location>
</feature>
<dbReference type="Pfam" id="PF00400">
    <property type="entry name" value="WD40"/>
    <property type="match status" value="8"/>
</dbReference>
<dbReference type="Gene3D" id="2.130.10.10">
    <property type="entry name" value="YVTN repeat-like/Quinoprotein amine dehydrogenase"/>
    <property type="match status" value="4"/>
</dbReference>
<feature type="repeat" description="WD" evidence="3">
    <location>
        <begin position="9"/>
        <end position="50"/>
    </location>
</feature>
<dbReference type="PANTHER" id="PTHR22847:SF637">
    <property type="entry name" value="WD REPEAT DOMAIN 5B"/>
    <property type="match status" value="1"/>
</dbReference>
<comment type="caution">
    <text evidence="5">The sequence shown here is derived from an EMBL/GenBank/DDBJ whole genome shotgun (WGS) entry which is preliminary data.</text>
</comment>
<dbReference type="EMBL" id="JH711582">
    <property type="protein sequence ID" value="EIW78191.1"/>
    <property type="molecule type" value="Genomic_DNA"/>
</dbReference>
<dbReference type="SMART" id="SM00320">
    <property type="entry name" value="WD40"/>
    <property type="match status" value="9"/>
</dbReference>
<dbReference type="PROSITE" id="PS50294">
    <property type="entry name" value="WD_REPEATS_REGION"/>
    <property type="match status" value="4"/>
</dbReference>
<dbReference type="OrthoDB" id="674604at2759"/>
<gene>
    <name evidence="5" type="ORF">CONPUDRAFT_167255</name>
</gene>
<dbReference type="AlphaFoldDB" id="A0A5M3MHT6"/>
<keyword evidence="1 3" id="KW-0853">WD repeat</keyword>